<dbReference type="AlphaFoldDB" id="A0A078B2I6"/>
<dbReference type="EMBL" id="CCKQ01016873">
    <property type="protein sequence ID" value="CDW88755.1"/>
    <property type="molecule type" value="Genomic_DNA"/>
</dbReference>
<dbReference type="InParanoid" id="A0A078B2I6"/>
<evidence type="ECO:0000256" key="1">
    <source>
        <dbReference type="SAM" id="MobiDB-lite"/>
    </source>
</evidence>
<proteinExistence type="predicted"/>
<feature type="compositionally biased region" description="Low complexity" evidence="1">
    <location>
        <begin position="9"/>
        <end position="23"/>
    </location>
</feature>
<dbReference type="PANTHER" id="PTHR24114:SF2">
    <property type="entry name" value="F-BOX DOMAIN-CONTAINING PROTEIN-RELATED"/>
    <property type="match status" value="1"/>
</dbReference>
<accession>A0A078B2I6</accession>
<dbReference type="InterPro" id="IPR032675">
    <property type="entry name" value="LRR_dom_sf"/>
</dbReference>
<name>A0A078B2I6_STYLE</name>
<dbReference type="SUPFAM" id="SSF52047">
    <property type="entry name" value="RNI-like"/>
    <property type="match status" value="1"/>
</dbReference>
<evidence type="ECO:0000313" key="3">
    <source>
        <dbReference type="Proteomes" id="UP000039865"/>
    </source>
</evidence>
<feature type="region of interest" description="Disordered" evidence="1">
    <location>
        <begin position="1018"/>
        <end position="1062"/>
    </location>
</feature>
<feature type="compositionally biased region" description="Basic and acidic residues" evidence="1">
    <location>
        <begin position="1018"/>
        <end position="1034"/>
    </location>
</feature>
<gene>
    <name evidence="2" type="primary">Contig2481.g2670</name>
    <name evidence="2" type="ORF">STYLEM_17879</name>
</gene>
<feature type="compositionally biased region" description="Basic and acidic residues" evidence="1">
    <location>
        <begin position="32"/>
        <end position="44"/>
    </location>
</feature>
<dbReference type="Gene3D" id="3.80.10.10">
    <property type="entry name" value="Ribonuclease Inhibitor"/>
    <property type="match status" value="3"/>
</dbReference>
<organism evidence="2 3">
    <name type="scientific">Stylonychia lemnae</name>
    <name type="common">Ciliate</name>
    <dbReference type="NCBI Taxonomy" id="5949"/>
    <lineage>
        <taxon>Eukaryota</taxon>
        <taxon>Sar</taxon>
        <taxon>Alveolata</taxon>
        <taxon>Ciliophora</taxon>
        <taxon>Intramacronucleata</taxon>
        <taxon>Spirotrichea</taxon>
        <taxon>Stichotrichia</taxon>
        <taxon>Sporadotrichida</taxon>
        <taxon>Oxytrichidae</taxon>
        <taxon>Stylonychinae</taxon>
        <taxon>Stylonychia</taxon>
    </lineage>
</organism>
<dbReference type="InterPro" id="IPR052394">
    <property type="entry name" value="LRR-containing"/>
</dbReference>
<dbReference type="PROSITE" id="PS51450">
    <property type="entry name" value="LRR"/>
    <property type="match status" value="1"/>
</dbReference>
<keyword evidence="3" id="KW-1185">Reference proteome</keyword>
<sequence length="1081" mass="124989">MNHLNQPQTLSLSSSVNLNTNNSQDILPDTEPSQHQEHKSEKKQKINLRNTFISPELAYTNERKKLFDKIGYNKYNSKIPSFQQTEDYKIENSKSMSFVNPNSCIIQNENLFVRKRAKADDSFYEKRILTLSKNRQKRLVSEDSCQQTTRSKNTVVQRLITMRKYRIQFKNEQNLHQHALLYQQSQLNKEGSNETIQDDGEIGKSNNLHQRYNSRTEANVTVNQMYDNDECLNTSYHQEKIKYSGSYIVQPQPDDYLQNIEIDNNNSGNKPICNTDTKNNFMSKRKNRQSNSKYNFLKDQDISQDSRMNAVARFDREYSMENKYYARNMLDQDDDGQLQNMKERSFLASAHTHRQKALQPHSKIPTNKSIVSMNMMQIVPQIKGISQQLLIELFQAKCIDLGITSSQDQMIRFFDIINKAHLKKERKLQLIDMGLGDQSLVVVGKIIKKNKQFSTLDLRKNFISNNGIKEFLKSLKHNNSLVHLNIGCNQISTDGAVALFEALKTHDSIVSLSLANTDCYKNKNKQLTSINSTFNDLGSYPQCFSLLLTIFSPSKTLQNQVACASLEELVLQQNQLVNKNIEELSAVLKSCEKTKLQRLDISQNKLNSKSLLNIIQTMRTNTQIKLSHLIMDKSSLDMGSQQEQVNIYCTLARLLGKELMKAIGRGLMCNEKLDTLLLKGNHLEEESILDLIDALESNKDLRLKILDLSSNRLNDKSGLQLASAVAKTENLEQLNLRDNNLGLECGDAFLFLVQQKRNLWKLQLDMNMIKYVNLMEIEKTCKKNKRNAKQLYIPDIKKQIYHYQGQKDPNVKLDEIGHQINAQSNFIKEGFNRIIIEEEAVHQLIKEGLVELSHIDNKTKTLKEIINKQNELLHELDLQNQSKEKELQRKVDFEKSLIDRYKEFIADQQGVIKKEKNLLAKRKIARGNDEEKSRLQEELKNVLREQELMAMIMDTYEKEIKRRKIAIENQQDFDDSYLDRNECLHLGKDKHSHQNANNNTLFKLAGSKKIKYSDGRKVEVSFSKDSDKPRESKSKKASKKKSTSDVNSGGEIIKIKRKKSSSRKIKMIENLINTKQCLEQQ</sequence>
<dbReference type="SMART" id="SM00368">
    <property type="entry name" value="LRR_RI"/>
    <property type="match status" value="7"/>
</dbReference>
<dbReference type="OrthoDB" id="1055097at2759"/>
<dbReference type="InterPro" id="IPR001611">
    <property type="entry name" value="Leu-rich_rpt"/>
</dbReference>
<dbReference type="Proteomes" id="UP000039865">
    <property type="component" value="Unassembled WGS sequence"/>
</dbReference>
<feature type="region of interest" description="Disordered" evidence="1">
    <location>
        <begin position="1"/>
        <end position="47"/>
    </location>
</feature>
<evidence type="ECO:0000313" key="2">
    <source>
        <dbReference type="EMBL" id="CDW88755.1"/>
    </source>
</evidence>
<reference evidence="2 3" key="1">
    <citation type="submission" date="2014-06" db="EMBL/GenBank/DDBJ databases">
        <authorList>
            <person name="Swart Estienne"/>
        </authorList>
    </citation>
    <scope>NUCLEOTIDE SEQUENCE [LARGE SCALE GENOMIC DNA]</scope>
    <source>
        <strain evidence="2 3">130c</strain>
    </source>
</reference>
<dbReference type="PANTHER" id="PTHR24114">
    <property type="entry name" value="LEUCINE RICH REPEAT FAMILY PROTEIN"/>
    <property type="match status" value="1"/>
</dbReference>
<protein>
    <submittedName>
        <fullName evidence="2">Leucine rich repeat family protein</fullName>
    </submittedName>
</protein>
<dbReference type="Pfam" id="PF13516">
    <property type="entry name" value="LRR_6"/>
    <property type="match status" value="1"/>
</dbReference>